<dbReference type="Pfam" id="PF06293">
    <property type="entry name" value="Kdo"/>
    <property type="match status" value="1"/>
</dbReference>
<dbReference type="InterPro" id="IPR011009">
    <property type="entry name" value="Kinase-like_dom_sf"/>
</dbReference>
<proteinExistence type="predicted"/>
<protein>
    <recommendedName>
        <fullName evidence="3">3-deoxy-D-manno-octulosonic acid kinase</fullName>
    </recommendedName>
</protein>
<accession>A0A8J7U2Q7</accession>
<keyword evidence="2" id="KW-1185">Reference proteome</keyword>
<dbReference type="AlphaFoldDB" id="A0A8J7U2Q7"/>
<dbReference type="RefSeq" id="WP_207858610.1">
    <property type="nucleotide sequence ID" value="NZ_JAFREP010000007.1"/>
</dbReference>
<dbReference type="Proteomes" id="UP000664417">
    <property type="component" value="Unassembled WGS sequence"/>
</dbReference>
<evidence type="ECO:0000313" key="1">
    <source>
        <dbReference type="EMBL" id="MBO1318827.1"/>
    </source>
</evidence>
<gene>
    <name evidence="1" type="ORF">J3U88_10165</name>
</gene>
<sequence length="250" mass="28536">MIELAEAWQHPDWDNLPRRPLDRRAGRGDVMLIDHPRGPVVARDYRHGGLRRLVLARHFAAGQRAAEEYRIHRHAFERGLATPEPIGWARQPTGLPGLFTMTYYSAWLPDSIGLASALRQPGGARRWTRPVAALLKQLCDSDIWHSDLNLNNWLIGDGRVWLIDFDRGRLPHQLDGEVFLVKALNRMSRSAGKLGLRLSPRALHRFVLECCVQFGCEPRAVLAQVKPPPVDPGFFREIRWKIFGGWRKIG</sequence>
<organism evidence="1 2">
    <name type="scientific">Acanthopleuribacter pedis</name>
    <dbReference type="NCBI Taxonomy" id="442870"/>
    <lineage>
        <taxon>Bacteria</taxon>
        <taxon>Pseudomonadati</taxon>
        <taxon>Acidobacteriota</taxon>
        <taxon>Holophagae</taxon>
        <taxon>Acanthopleuribacterales</taxon>
        <taxon>Acanthopleuribacteraceae</taxon>
        <taxon>Acanthopleuribacter</taxon>
    </lineage>
</organism>
<reference evidence="1" key="1">
    <citation type="submission" date="2021-03" db="EMBL/GenBank/DDBJ databases">
        <authorList>
            <person name="Wang G."/>
        </authorList>
    </citation>
    <scope>NUCLEOTIDE SEQUENCE</scope>
    <source>
        <strain evidence="1">KCTC 12899</strain>
    </source>
</reference>
<evidence type="ECO:0000313" key="2">
    <source>
        <dbReference type="Proteomes" id="UP000664417"/>
    </source>
</evidence>
<dbReference type="SUPFAM" id="SSF56112">
    <property type="entry name" value="Protein kinase-like (PK-like)"/>
    <property type="match status" value="1"/>
</dbReference>
<dbReference type="Gene3D" id="1.10.510.10">
    <property type="entry name" value="Transferase(Phosphotransferase) domain 1"/>
    <property type="match status" value="1"/>
</dbReference>
<name>A0A8J7U2Q7_9BACT</name>
<comment type="caution">
    <text evidence="1">The sequence shown here is derived from an EMBL/GenBank/DDBJ whole genome shotgun (WGS) entry which is preliminary data.</text>
</comment>
<dbReference type="EMBL" id="JAFREP010000007">
    <property type="protein sequence ID" value="MBO1318827.1"/>
    <property type="molecule type" value="Genomic_DNA"/>
</dbReference>
<evidence type="ECO:0008006" key="3">
    <source>
        <dbReference type="Google" id="ProtNLM"/>
    </source>
</evidence>